<feature type="compositionally biased region" description="Acidic residues" evidence="1">
    <location>
        <begin position="369"/>
        <end position="381"/>
    </location>
</feature>
<protein>
    <submittedName>
        <fullName evidence="2">Uncharacterized protein</fullName>
    </submittedName>
</protein>
<feature type="region of interest" description="Disordered" evidence="1">
    <location>
        <begin position="290"/>
        <end position="309"/>
    </location>
</feature>
<evidence type="ECO:0000256" key="1">
    <source>
        <dbReference type="SAM" id="MobiDB-lite"/>
    </source>
</evidence>
<feature type="compositionally biased region" description="Basic and acidic residues" evidence="1">
    <location>
        <begin position="290"/>
        <end position="305"/>
    </location>
</feature>
<sequence length="949" mass="110049">MKKVIVLKADSELKMTFERLIKTMHANVNWTGLFVALDNYLILQGEVRSLFFHFDSRKVAENIVDLPIKEDEIKDTDEAAVRDVINMILYAFGKWGTIQGLRVEKNTEQLNTLFGHVLAGIYIEPEYTTQYFRFYHAGKRITYEDVIQAALEAKEAVQKEEEADEEQGLWHKVEWKMAHTVFERTELSLSERAKGRIGNNFYKVGYRCPKCKGNLHMIMYPKGKEFRIETPEGVVLLAKACTCAACHRFYTPRPWKLLGDGDIYLMDFEEDKKAYEDYLELMGRNGEHEANSRYNEYEDGRKPAGVEDEQQPLEELCEDLPEYSDADFEELLNKIEEGFFPESSIAACEPAIQEEKKRRKKLKSTPASDQDEVTDDEEEQDESKNRHEEKQHGNESAGESGWKRNEREEKQADARRNEEKSLHVNARQSENERREGNISRNENERLYADARQDETERRHVKGSRYESDSRQPHEAGQISGESSDEKYAQVNNAEAQKVRETYQAKFGVADRMSERQLSELKHQLMHETRISPEERKQYLDMLEEKEQDRKLTALNKKAESCADKNYAVMRRVYDEIAEEKLPQEKKQNLLLNLKQKMQTQAEREVAGLVGKMPPNMDRARYHALREKLKEYEGVDLTPYQERLESQKNLAEQQEIKNMIRQSRKITRDDLTELKERLKEKEFEPGLVLPYFEQIENKIRQMDENEIAEIAGDPVHMSFEEGMDAYQKIADGPYLPDLKDNALELLSRRLSKIKTDECEQLVNKLKNELKEAGIAENQKHYFYPARKVLLKQAAPQETEVIDYAMASYAAGNGLFEYPIFVVDTSRNNSGKEGIILTPEHLYYSTLMTSYRIDVSSVLEISASTGLLNRGVYVTEKNGKKTKIPYAVENKQLTAYAGVLNEFIHYLQEKPDSRNISYLAKEKHDTICCFRCGYVYKGGNICPKCGFKNNA</sequence>
<feature type="region of interest" description="Disordered" evidence="1">
    <location>
        <begin position="356"/>
        <end position="498"/>
    </location>
</feature>
<evidence type="ECO:0000313" key="2">
    <source>
        <dbReference type="EMBL" id="RHN05336.1"/>
    </source>
</evidence>
<organism evidence="2 3">
    <name type="scientific">Roseburia intestinalis</name>
    <dbReference type="NCBI Taxonomy" id="166486"/>
    <lineage>
        <taxon>Bacteria</taxon>
        <taxon>Bacillati</taxon>
        <taxon>Bacillota</taxon>
        <taxon>Clostridia</taxon>
        <taxon>Lachnospirales</taxon>
        <taxon>Lachnospiraceae</taxon>
        <taxon>Roseburia</taxon>
    </lineage>
</organism>
<feature type="compositionally biased region" description="Basic and acidic residues" evidence="1">
    <location>
        <begin position="382"/>
        <end position="393"/>
    </location>
</feature>
<dbReference type="Proteomes" id="UP000283586">
    <property type="component" value="Unassembled WGS sequence"/>
</dbReference>
<gene>
    <name evidence="2" type="ORF">DWZ31_14735</name>
</gene>
<comment type="caution">
    <text evidence="2">The sequence shown here is derived from an EMBL/GenBank/DDBJ whole genome shotgun (WGS) entry which is preliminary data.</text>
</comment>
<reference evidence="2 3" key="1">
    <citation type="submission" date="2018-08" db="EMBL/GenBank/DDBJ databases">
        <title>A genome reference for cultivated species of the human gut microbiota.</title>
        <authorList>
            <person name="Zou Y."/>
            <person name="Xue W."/>
            <person name="Luo G."/>
        </authorList>
    </citation>
    <scope>NUCLEOTIDE SEQUENCE [LARGE SCALE GENOMIC DNA]</scope>
    <source>
        <strain evidence="2 3">AF31-21AC</strain>
    </source>
</reference>
<accession>A0A3R6GY75</accession>
<feature type="compositionally biased region" description="Basic and acidic residues" evidence="1">
    <location>
        <begin position="429"/>
        <end position="473"/>
    </location>
</feature>
<proteinExistence type="predicted"/>
<name>A0A3R6GY75_9FIRM</name>
<dbReference type="EMBL" id="QRQN01000020">
    <property type="protein sequence ID" value="RHN05336.1"/>
    <property type="molecule type" value="Genomic_DNA"/>
</dbReference>
<feature type="compositionally biased region" description="Basic and acidic residues" evidence="1">
    <location>
        <begin position="401"/>
        <end position="422"/>
    </location>
</feature>
<dbReference type="AlphaFoldDB" id="A0A3R6GY75"/>
<evidence type="ECO:0000313" key="3">
    <source>
        <dbReference type="Proteomes" id="UP000283586"/>
    </source>
</evidence>